<comment type="caution">
    <text evidence="1">The sequence shown here is derived from an EMBL/GenBank/DDBJ whole genome shotgun (WGS) entry which is preliminary data.</text>
</comment>
<organism evidence="1 2">
    <name type="scientific">Hygrophoropsis aurantiaca</name>
    <dbReference type="NCBI Taxonomy" id="72124"/>
    <lineage>
        <taxon>Eukaryota</taxon>
        <taxon>Fungi</taxon>
        <taxon>Dikarya</taxon>
        <taxon>Basidiomycota</taxon>
        <taxon>Agaricomycotina</taxon>
        <taxon>Agaricomycetes</taxon>
        <taxon>Agaricomycetidae</taxon>
        <taxon>Boletales</taxon>
        <taxon>Coniophorineae</taxon>
        <taxon>Hygrophoropsidaceae</taxon>
        <taxon>Hygrophoropsis</taxon>
    </lineage>
</organism>
<evidence type="ECO:0000313" key="1">
    <source>
        <dbReference type="EMBL" id="KAH7913833.1"/>
    </source>
</evidence>
<gene>
    <name evidence="1" type="ORF">BJ138DRAFT_1145094</name>
</gene>
<evidence type="ECO:0000313" key="2">
    <source>
        <dbReference type="Proteomes" id="UP000790377"/>
    </source>
</evidence>
<accession>A0ACB8ALE5</accession>
<keyword evidence="2" id="KW-1185">Reference proteome</keyword>
<dbReference type="Proteomes" id="UP000790377">
    <property type="component" value="Unassembled WGS sequence"/>
</dbReference>
<name>A0ACB8ALE5_9AGAM</name>
<proteinExistence type="predicted"/>
<protein>
    <submittedName>
        <fullName evidence="1">Uncharacterized protein</fullName>
    </submittedName>
</protein>
<dbReference type="EMBL" id="MU267623">
    <property type="protein sequence ID" value="KAH7913833.1"/>
    <property type="molecule type" value="Genomic_DNA"/>
</dbReference>
<reference evidence="1" key="1">
    <citation type="journal article" date="2021" name="New Phytol.">
        <title>Evolutionary innovations through gain and loss of genes in the ectomycorrhizal Boletales.</title>
        <authorList>
            <person name="Wu G."/>
            <person name="Miyauchi S."/>
            <person name="Morin E."/>
            <person name="Kuo A."/>
            <person name="Drula E."/>
            <person name="Varga T."/>
            <person name="Kohler A."/>
            <person name="Feng B."/>
            <person name="Cao Y."/>
            <person name="Lipzen A."/>
            <person name="Daum C."/>
            <person name="Hundley H."/>
            <person name="Pangilinan J."/>
            <person name="Johnson J."/>
            <person name="Barry K."/>
            <person name="LaButti K."/>
            <person name="Ng V."/>
            <person name="Ahrendt S."/>
            <person name="Min B."/>
            <person name="Choi I.G."/>
            <person name="Park H."/>
            <person name="Plett J.M."/>
            <person name="Magnuson J."/>
            <person name="Spatafora J.W."/>
            <person name="Nagy L.G."/>
            <person name="Henrissat B."/>
            <person name="Grigoriev I.V."/>
            <person name="Yang Z.L."/>
            <person name="Xu J."/>
            <person name="Martin F.M."/>
        </authorList>
    </citation>
    <scope>NUCLEOTIDE SEQUENCE</scope>
    <source>
        <strain evidence="1">ATCC 28755</strain>
    </source>
</reference>
<sequence length="617" mass="68038">MNLIMKEHLFVQNWVDKLTTEDPINHTPWASDPIGGERNYIAAGHIHAESAVISHKLRHLRRRKRRLGETNTRPRHEQAPNPPNKTKATNQRHVPTVHQRTGNRHLTMPRTSLKVIKRKAKEMNVPMNGIPFSSHHVPDPGIQTNAADRETQTDYFGQSIRFTTPPCRLLAGASTSQLEPPDLSLAGRRGKTVSGLQLKPYQIGDIEYPDIPTAFRGSPAPHLAAFDLDKNLGQCSMDHNSMLSSLRSKCASFTSGCTPTSEANTSWPILDIAGGGDVQIPPEPSSDNCTINANLVELGDINRLEDNVMDMENLLSMEVQDGSRIPYSSISFEPTSYSTPIAFMRDSPGPPDIPLPPRPVLINPSTPPSVRGILKKVKSVRFEDALESDDQDLLIVPIPYDPITPSLKRPSPLRQSHTPTNDARPCIPVLKEVSSKLPHTALPKIASRTASSILRSSIRENVKPTGQVVPTDQVVSHEENELKVEEEVVVREGPVANEMATSKQKSSPKEKVAVKQKMAPPKSIFKPKHFSEIPVLGSRDLNVEQKAKTGGNAVPASASLGRNSHIGSINVDKGSASKTRHNRWSTMTQTDLRSGLEMPSSQKSRLTTPLRNIFRFR</sequence>